<proteinExistence type="predicted"/>
<dbReference type="Proteomes" id="UP000500843">
    <property type="component" value="Chromosome 1"/>
</dbReference>
<accession>A0A7D4JVF4</accession>
<protein>
    <submittedName>
        <fullName evidence="1">Uncharacterized protein</fullName>
    </submittedName>
</protein>
<dbReference type="AlphaFoldDB" id="A0A7D4JVF4"/>
<organism evidence="1 2">
    <name type="scientific">Prevotella melaninogenica</name>
    <dbReference type="NCBI Taxonomy" id="28132"/>
    <lineage>
        <taxon>Bacteria</taxon>
        <taxon>Pseudomonadati</taxon>
        <taxon>Bacteroidota</taxon>
        <taxon>Bacteroidia</taxon>
        <taxon>Bacteroidales</taxon>
        <taxon>Prevotellaceae</taxon>
        <taxon>Prevotella</taxon>
    </lineage>
</organism>
<evidence type="ECO:0000313" key="2">
    <source>
        <dbReference type="Proteomes" id="UP000500843"/>
    </source>
</evidence>
<name>A0A7D4JVF4_9BACT</name>
<gene>
    <name evidence="1" type="ORF">FIU21_01560</name>
</gene>
<dbReference type="EMBL" id="CP054010">
    <property type="protein sequence ID" value="QKH87713.1"/>
    <property type="molecule type" value="Genomic_DNA"/>
</dbReference>
<evidence type="ECO:0000313" key="1">
    <source>
        <dbReference type="EMBL" id="QKH87713.1"/>
    </source>
</evidence>
<sequence length="50" mass="5768">MVSYLPTTRMVFDVRTTRAKPSHEWCGCLSELVTFLIRTGKDKTYMVLKG</sequence>
<reference evidence="1 2" key="1">
    <citation type="submission" date="2020-05" db="EMBL/GenBank/DDBJ databases">
        <title>FDA dAtabase for Regulatory Grade micrObial Sequences (FDA-ARGOS): Supporting development and validation of Infectious Disease Dx tests.</title>
        <authorList>
            <person name="Moreno J."/>
            <person name="Tallon L."/>
            <person name="Sadzewicz L."/>
            <person name="Zhao X."/>
            <person name="Vavikolanu K."/>
            <person name="Mehta A."/>
            <person name="Aluvathingal J."/>
            <person name="Nadendla S."/>
            <person name="Myers T."/>
            <person name="Yan Y."/>
            <person name="Sichtig H."/>
        </authorList>
    </citation>
    <scope>NUCLEOTIDE SEQUENCE [LARGE SCALE GENOMIC DNA]</scope>
    <source>
        <strain evidence="1 2">FDAARGOS_760</strain>
    </source>
</reference>
<dbReference type="RefSeq" id="WP_172891281.1">
    <property type="nucleotide sequence ID" value="NZ_CP054010.1"/>
</dbReference>